<keyword evidence="2" id="KW-1185">Reference proteome</keyword>
<evidence type="ECO:0000313" key="1">
    <source>
        <dbReference type="EMBL" id="MBB2149919.1"/>
    </source>
</evidence>
<accession>A0ABR6EXG4</accession>
<reference evidence="1 2" key="1">
    <citation type="submission" date="2019-11" db="EMBL/GenBank/DDBJ databases">
        <title>Description of Pedobacter sp. LMG 31462T.</title>
        <authorList>
            <person name="Carlier A."/>
            <person name="Qi S."/>
            <person name="Vandamme P."/>
        </authorList>
    </citation>
    <scope>NUCLEOTIDE SEQUENCE [LARGE SCALE GENOMIC DNA]</scope>
    <source>
        <strain evidence="1 2">LMG 31462</strain>
    </source>
</reference>
<comment type="caution">
    <text evidence="1">The sequence shown here is derived from an EMBL/GenBank/DDBJ whole genome shotgun (WGS) entry which is preliminary data.</text>
</comment>
<dbReference type="Pfam" id="PF19781">
    <property type="entry name" value="DUF6266"/>
    <property type="match status" value="1"/>
</dbReference>
<dbReference type="EMBL" id="WNXC01000004">
    <property type="protein sequence ID" value="MBB2149919.1"/>
    <property type="molecule type" value="Genomic_DNA"/>
</dbReference>
<dbReference type="RefSeq" id="WP_182958172.1">
    <property type="nucleotide sequence ID" value="NZ_WNXC01000004.1"/>
</dbReference>
<dbReference type="Proteomes" id="UP000636110">
    <property type="component" value="Unassembled WGS sequence"/>
</dbReference>
<evidence type="ECO:0000313" key="2">
    <source>
        <dbReference type="Proteomes" id="UP000636110"/>
    </source>
</evidence>
<gene>
    <name evidence="1" type="ORF">GM920_13540</name>
</gene>
<dbReference type="InterPro" id="IPR046233">
    <property type="entry name" value="DUF6266"/>
</dbReference>
<proteinExistence type="predicted"/>
<protein>
    <submittedName>
        <fullName evidence="1">Uncharacterized protein</fullName>
    </submittedName>
</protein>
<name>A0ABR6EXG4_9SPHI</name>
<sequence>MATLKNGHMQGKLGRTTTYLLNGKLVTRTIGQSKKPPSILQKAVRQRTKVITKFSNSIAEFLFVGYGLEARRLGQHPQNPSFAYNWKHATRGVFPSIRIDFTKVLLCFGEMPVPEGLSVVAVEGGLTFSWAQQDHVSGTHWSDQVMLLAYFPKLKKAAYVTSGAARYSGTALLPIFDIAHGLLAETYIAFISNDGKSISNSVYTGKVTW</sequence>
<organism evidence="1 2">
    <name type="scientific">Pedobacter gandavensis</name>
    <dbReference type="NCBI Taxonomy" id="2679963"/>
    <lineage>
        <taxon>Bacteria</taxon>
        <taxon>Pseudomonadati</taxon>
        <taxon>Bacteroidota</taxon>
        <taxon>Sphingobacteriia</taxon>
        <taxon>Sphingobacteriales</taxon>
        <taxon>Sphingobacteriaceae</taxon>
        <taxon>Pedobacter</taxon>
    </lineage>
</organism>